<keyword evidence="1" id="KW-0812">Transmembrane</keyword>
<evidence type="ECO:0000256" key="1">
    <source>
        <dbReference type="SAM" id="Phobius"/>
    </source>
</evidence>
<gene>
    <name evidence="2" type="ORF">S2091_1964</name>
</gene>
<dbReference type="InterPro" id="IPR021484">
    <property type="entry name" value="DUF3137"/>
</dbReference>
<keyword evidence="1" id="KW-0472">Membrane</keyword>
<evidence type="ECO:0000313" key="3">
    <source>
        <dbReference type="Proteomes" id="UP000237839"/>
    </source>
</evidence>
<proteinExistence type="predicted"/>
<comment type="caution">
    <text evidence="2">The sequence shown here is derived from an EMBL/GenBank/DDBJ whole genome shotgun (WGS) entry which is preliminary data.</text>
</comment>
<sequence>MLRKLEEERQVSAFWAKIWMIPVMLIALAAAKFMHSRGETAAMVGMIFVGLIFSAFVYRHFISKVAKDFKEQVLPILLEDVDPSLSYIVDNGIELDEFNEAGLFQHPDRFTGKDLITGNIGQVEVQFSLVHAQEKRVETTTDSDGSTTTQTTYETLFSGLFFIADFNKHFAGRTLVKQKKFDLFNKLFGSPVLLEDPEFNNMFTVYATDQVEARYIMTPSLMEKFKILHSKVGSFQACFSHGRLLMAIEMPQDFFEPLMSKSLTDSVQLQKIVFNLRLITGIVEDLGLNVRIWGAKTGS</sequence>
<name>A0A2S9H029_9BURK</name>
<feature type="transmembrane region" description="Helical" evidence="1">
    <location>
        <begin position="12"/>
        <end position="34"/>
    </location>
</feature>
<evidence type="ECO:0000313" key="2">
    <source>
        <dbReference type="EMBL" id="PRC93226.1"/>
    </source>
</evidence>
<evidence type="ECO:0008006" key="4">
    <source>
        <dbReference type="Google" id="ProtNLM"/>
    </source>
</evidence>
<dbReference type="Pfam" id="PF11335">
    <property type="entry name" value="DUF3137"/>
    <property type="match status" value="1"/>
</dbReference>
<dbReference type="Proteomes" id="UP000237839">
    <property type="component" value="Unassembled WGS sequence"/>
</dbReference>
<dbReference type="RefSeq" id="WP_105531627.1">
    <property type="nucleotide sequence ID" value="NZ_PUGF01000008.1"/>
</dbReference>
<keyword evidence="3" id="KW-1185">Reference proteome</keyword>
<protein>
    <recommendedName>
        <fullName evidence="4">DUF3137 domain-containing protein</fullName>
    </recommendedName>
</protein>
<organism evidence="2 3">
    <name type="scientific">Solimicrobium silvestre</name>
    <dbReference type="NCBI Taxonomy" id="2099400"/>
    <lineage>
        <taxon>Bacteria</taxon>
        <taxon>Pseudomonadati</taxon>
        <taxon>Pseudomonadota</taxon>
        <taxon>Betaproteobacteria</taxon>
        <taxon>Burkholderiales</taxon>
        <taxon>Oxalobacteraceae</taxon>
        <taxon>Solimicrobium</taxon>
    </lineage>
</organism>
<reference evidence="2 3" key="1">
    <citation type="submission" date="2018-02" db="EMBL/GenBank/DDBJ databases">
        <title>Solimicrobium silvestre gen. nov., sp. nov., isolated from alpine forest soil.</title>
        <authorList>
            <person name="Margesin R."/>
            <person name="Albuquerque L."/>
            <person name="Zhang D.-C."/>
            <person name="Froufe H.J.C."/>
            <person name="Severino R."/>
            <person name="Roxo I."/>
            <person name="Egas C."/>
            <person name="Da Costa M.S."/>
        </authorList>
    </citation>
    <scope>NUCLEOTIDE SEQUENCE [LARGE SCALE GENOMIC DNA]</scope>
    <source>
        <strain evidence="2 3">S20-91</strain>
    </source>
</reference>
<keyword evidence="1" id="KW-1133">Transmembrane helix</keyword>
<dbReference type="OrthoDB" id="4960523at2"/>
<accession>A0A2S9H029</accession>
<feature type="transmembrane region" description="Helical" evidence="1">
    <location>
        <begin position="40"/>
        <end position="58"/>
    </location>
</feature>
<dbReference type="EMBL" id="PUGF01000008">
    <property type="protein sequence ID" value="PRC93226.1"/>
    <property type="molecule type" value="Genomic_DNA"/>
</dbReference>
<dbReference type="AlphaFoldDB" id="A0A2S9H029"/>